<dbReference type="Proteomes" id="UP000218160">
    <property type="component" value="Chromosome 1"/>
</dbReference>
<dbReference type="KEGG" id="elux:BTN50_0343"/>
<accession>A0A291B791</accession>
<reference evidence="2" key="1">
    <citation type="submission" date="2017-04" db="EMBL/GenBank/DDBJ databases">
        <title>Genome evolution of the luminous symbionts of deep sea anglerfish.</title>
        <authorList>
            <person name="Hendry T.A."/>
        </authorList>
    </citation>
    <scope>NUCLEOTIDE SEQUENCE [LARGE SCALE GENOMIC DNA]</scope>
</reference>
<dbReference type="EMBL" id="CP020660">
    <property type="protein sequence ID" value="ATF08879.1"/>
    <property type="molecule type" value="Genomic_DNA"/>
</dbReference>
<organism evidence="1 2">
    <name type="scientific">Candidatus Enterovibrio altilux</name>
    <dbReference type="NCBI Taxonomy" id="1927128"/>
    <lineage>
        <taxon>Bacteria</taxon>
        <taxon>Pseudomonadati</taxon>
        <taxon>Pseudomonadota</taxon>
        <taxon>Gammaproteobacteria</taxon>
        <taxon>Vibrionales</taxon>
        <taxon>Vibrionaceae</taxon>
        <taxon>Enterovibrio</taxon>
    </lineage>
</organism>
<name>A0A291B791_9GAMM</name>
<keyword evidence="2" id="KW-1185">Reference proteome</keyword>
<proteinExistence type="predicted"/>
<evidence type="ECO:0000313" key="2">
    <source>
        <dbReference type="Proteomes" id="UP000218160"/>
    </source>
</evidence>
<sequence length="37" mass="4614">MNNLRYKTINWKQYNQVLINCDLQTFWIDEETIQLSH</sequence>
<dbReference type="AlphaFoldDB" id="A0A291B791"/>
<protein>
    <submittedName>
        <fullName evidence="1">Mobile element protein</fullName>
    </submittedName>
</protein>
<gene>
    <name evidence="1" type="ORF">BTN50_0343</name>
</gene>
<evidence type="ECO:0000313" key="1">
    <source>
        <dbReference type="EMBL" id="ATF08879.1"/>
    </source>
</evidence>